<name>A0ABQ0L5H6_MYCCL</name>
<protein>
    <submittedName>
        <fullName evidence="2">Uncharacterized protein</fullName>
    </submittedName>
</protein>
<evidence type="ECO:0000256" key="1">
    <source>
        <dbReference type="SAM" id="MobiDB-lite"/>
    </source>
</evidence>
<feature type="region of interest" description="Disordered" evidence="1">
    <location>
        <begin position="276"/>
        <end position="333"/>
    </location>
</feature>
<keyword evidence="3" id="KW-1185">Reference proteome</keyword>
<proteinExistence type="predicted"/>
<reference evidence="2" key="1">
    <citation type="submission" date="2014-09" db="EMBL/GenBank/DDBJ databases">
        <title>Genome sequence of the luminous mushroom Mycena chlorophos for searching fungal bioluminescence genes.</title>
        <authorList>
            <person name="Tanaka Y."/>
            <person name="Kasuga D."/>
            <person name="Oba Y."/>
            <person name="Hase S."/>
            <person name="Sato K."/>
            <person name="Oba Y."/>
            <person name="Sakakibara Y."/>
        </authorList>
    </citation>
    <scope>NUCLEOTIDE SEQUENCE</scope>
</reference>
<sequence length="651" mass="73677">MYIDWFNPLRNRIAGSSGKQVSCGAIVLYCLNLPPEVRYLPENVFIAGLTPSPFKPNALDLMNLLDPLMRSILQFEPPGRKLKTFYNPTGAMVGARIIPLIADLQAAREAAGFLGHSATMFCSWCLLEHEDRADLNHGSWIIRTAEKVYKQAKSWFNLGTKGARESKEKKTGVRWCSLHLLKYRDPVWDTILGYMHNWLEGVLEHQLRSLWGVGRDARRKRALAELDNADDDSSWTDTDASEAESEKEELLEDQAAFDPDEFAQWKEDYMAAYPADSEANSTPQASQHSSPAPGPGMDVDEQDDNDDDEGSTPRASRVGSAAPISSIPATQLGNTEQDVDMEADEFLDTAVHGSWQFSKERILDIRKCIQQVLLPAFVDRPPQNLGEAGHGKLKADQFYVLFSAILPLVLPEIGFDDDPTRSEHMLQSFYHLIAATKIISSFQVSEATTNEFMEHYVAYQESMQHLFPDVPVKPNHHYAFHNGRLMKLWGPLVVLAEFAGERMNDMFQSIKTNRHKSDMDFTMLRQMIRLTQLLARQRDDGMLEINPALAELDGILEPKAHPEAHMARPISDRELGKFLRKQPEIPAQRYTLILEYLDSIKENRMHWLGNYSGPGIPYTLPNPEYRGLILPPCGRKLREIYVLGKVFSCDS</sequence>
<organism evidence="2 3">
    <name type="scientific">Mycena chlorophos</name>
    <name type="common">Agaric fungus</name>
    <name type="synonym">Agaricus chlorophos</name>
    <dbReference type="NCBI Taxonomy" id="658473"/>
    <lineage>
        <taxon>Eukaryota</taxon>
        <taxon>Fungi</taxon>
        <taxon>Dikarya</taxon>
        <taxon>Basidiomycota</taxon>
        <taxon>Agaricomycotina</taxon>
        <taxon>Agaricomycetes</taxon>
        <taxon>Agaricomycetidae</taxon>
        <taxon>Agaricales</taxon>
        <taxon>Marasmiineae</taxon>
        <taxon>Mycenaceae</taxon>
        <taxon>Mycena</taxon>
    </lineage>
</organism>
<feature type="compositionally biased region" description="Polar residues" evidence="1">
    <location>
        <begin position="278"/>
        <end position="290"/>
    </location>
</feature>
<feature type="compositionally biased region" description="Acidic residues" evidence="1">
    <location>
        <begin position="298"/>
        <end position="310"/>
    </location>
</feature>
<evidence type="ECO:0000313" key="2">
    <source>
        <dbReference type="EMBL" id="GAT46394.1"/>
    </source>
</evidence>
<feature type="region of interest" description="Disordered" evidence="1">
    <location>
        <begin position="227"/>
        <end position="257"/>
    </location>
</feature>
<gene>
    <name evidence="2" type="ORF">MCHLO_03926</name>
</gene>
<dbReference type="EMBL" id="DF842454">
    <property type="protein sequence ID" value="GAT46394.1"/>
    <property type="molecule type" value="Genomic_DNA"/>
</dbReference>
<feature type="compositionally biased region" description="Acidic residues" evidence="1">
    <location>
        <begin position="227"/>
        <end position="252"/>
    </location>
</feature>
<dbReference type="PANTHER" id="PTHR46579">
    <property type="entry name" value="F5/8 TYPE C DOMAIN-CONTAINING PROTEIN-RELATED"/>
    <property type="match status" value="1"/>
</dbReference>
<evidence type="ECO:0000313" key="3">
    <source>
        <dbReference type="Proteomes" id="UP000815677"/>
    </source>
</evidence>
<dbReference type="PANTHER" id="PTHR46579:SF1">
    <property type="entry name" value="F5_8 TYPE C DOMAIN-CONTAINING PROTEIN"/>
    <property type="match status" value="1"/>
</dbReference>
<dbReference type="Proteomes" id="UP000815677">
    <property type="component" value="Unassembled WGS sequence"/>
</dbReference>
<accession>A0ABQ0L5H6</accession>